<dbReference type="Proteomes" id="UP000515275">
    <property type="component" value="Chromosome"/>
</dbReference>
<organism evidence="1 2">
    <name type="scientific">Corynebacterium anserum</name>
    <dbReference type="NCBI Taxonomy" id="2684406"/>
    <lineage>
        <taxon>Bacteria</taxon>
        <taxon>Bacillati</taxon>
        <taxon>Actinomycetota</taxon>
        <taxon>Actinomycetes</taxon>
        <taxon>Mycobacteriales</taxon>
        <taxon>Corynebacteriaceae</taxon>
        <taxon>Corynebacterium</taxon>
    </lineage>
</organism>
<protein>
    <submittedName>
        <fullName evidence="1">Uncharacterized protein</fullName>
    </submittedName>
</protein>
<keyword evidence="2" id="KW-1185">Reference proteome</keyword>
<evidence type="ECO:0000313" key="1">
    <source>
        <dbReference type="EMBL" id="QNH97060.1"/>
    </source>
</evidence>
<proteinExistence type="predicted"/>
<gene>
    <name evidence="1" type="ORF">GP473_09050</name>
</gene>
<sequence>MRIGGVGESSTYEAAERTNLPLSPFMTRLFAQELPIMDSTTRRYVTDTLKNWDGPTIETVDDLPKDIRDLMDLY</sequence>
<evidence type="ECO:0000313" key="2">
    <source>
        <dbReference type="Proteomes" id="UP000515275"/>
    </source>
</evidence>
<dbReference type="EMBL" id="CP046883">
    <property type="protein sequence ID" value="QNH97060.1"/>
    <property type="molecule type" value="Genomic_DNA"/>
</dbReference>
<accession>A0A7G7YRE0</accession>
<dbReference type="AlphaFoldDB" id="A0A7G7YRE0"/>
<reference evidence="1 2" key="1">
    <citation type="submission" date="2019-12" db="EMBL/GenBank/DDBJ databases">
        <title>Corynebacterium sp. nov., isolated from feces of the Anser Albifrons in China.</title>
        <authorList>
            <person name="Liu Q."/>
        </authorList>
    </citation>
    <scope>NUCLEOTIDE SEQUENCE [LARGE SCALE GENOMIC DNA]</scope>
    <source>
        <strain evidence="1 2">23H37-10</strain>
    </source>
</reference>
<dbReference type="KEGG" id="cans:GP473_09050"/>
<name>A0A7G7YRE0_9CORY</name>